<feature type="transmembrane region" description="Helical" evidence="1">
    <location>
        <begin position="327"/>
        <end position="350"/>
    </location>
</feature>
<keyword evidence="1" id="KW-0472">Membrane</keyword>
<keyword evidence="1" id="KW-0812">Transmembrane</keyword>
<feature type="transmembrane region" description="Helical" evidence="1">
    <location>
        <begin position="208"/>
        <end position="226"/>
    </location>
</feature>
<dbReference type="EMBL" id="CP067420">
    <property type="protein sequence ID" value="QQP89480.1"/>
    <property type="molecule type" value="Genomic_DNA"/>
</dbReference>
<feature type="transmembrane region" description="Helical" evidence="1">
    <location>
        <begin position="298"/>
        <end position="321"/>
    </location>
</feature>
<gene>
    <name evidence="2" type="ORF">IGS68_26505</name>
</gene>
<keyword evidence="3" id="KW-1185">Reference proteome</keyword>
<feature type="transmembrane region" description="Helical" evidence="1">
    <location>
        <begin position="141"/>
        <end position="164"/>
    </location>
</feature>
<feature type="transmembrane region" description="Helical" evidence="1">
    <location>
        <begin position="171"/>
        <end position="188"/>
    </location>
</feature>
<feature type="transmembrane region" description="Helical" evidence="1">
    <location>
        <begin position="233"/>
        <end position="251"/>
    </location>
</feature>
<sequence length="386" mass="39505">MTTRRMILALAVAAPLLLIVAVAIAFLAADPLRSLTGAAPPVEQVTVERQVLDGDGIGLLVRVGGTEPVRIAQVQVDGAYWTFVQEPSGELGNLSSAWLRIPYPWVLGETHHIALITRTGLAFEHTIDVAVATPDTNSLGVLGMVGLFVGVVPVALGMLFYPALQVGGTRAFSFSLALTIGLLGFLLVDTLQEALELAADAAPGLHGVALVWLVAALAFVLLLAVGRRKGGEVSGLALATSIALGIGLHNLGEGLAIGSAFATGAAALGTFLVLGFTLHNVTEGIGIVAPLVQEPPRWPVFIGLAALAGLPAVAGIWLGSYAFSPHWAALALAVGAGAILQVIVEVSGLLMRRSATQGTPWASASAVLGVILGVTVMYGTALLVQA</sequence>
<evidence type="ECO:0008006" key="4">
    <source>
        <dbReference type="Google" id="ProtNLM"/>
    </source>
</evidence>
<feature type="transmembrane region" description="Helical" evidence="1">
    <location>
        <begin position="257"/>
        <end position="278"/>
    </location>
</feature>
<protein>
    <recommendedName>
        <fullName evidence="4">Metal transporter</fullName>
    </recommendedName>
</protein>
<evidence type="ECO:0000256" key="1">
    <source>
        <dbReference type="SAM" id="Phobius"/>
    </source>
</evidence>
<evidence type="ECO:0000313" key="2">
    <source>
        <dbReference type="EMBL" id="QQP89480.1"/>
    </source>
</evidence>
<accession>A0ABX7B6V2</accession>
<dbReference type="RefSeq" id="WP_201075752.1">
    <property type="nucleotide sequence ID" value="NZ_CP067420.1"/>
</dbReference>
<dbReference type="Proteomes" id="UP000595197">
    <property type="component" value="Chromosome"/>
</dbReference>
<proteinExistence type="predicted"/>
<organism evidence="2 3">
    <name type="scientific">Skermanella cutis</name>
    <dbReference type="NCBI Taxonomy" id="2775420"/>
    <lineage>
        <taxon>Bacteria</taxon>
        <taxon>Pseudomonadati</taxon>
        <taxon>Pseudomonadota</taxon>
        <taxon>Alphaproteobacteria</taxon>
        <taxon>Rhodospirillales</taxon>
        <taxon>Azospirillaceae</taxon>
        <taxon>Skermanella</taxon>
    </lineage>
</organism>
<keyword evidence="1" id="KW-1133">Transmembrane helix</keyword>
<reference evidence="2" key="1">
    <citation type="submission" date="2021-02" db="EMBL/GenBank/DDBJ databases">
        <title>Skermanella TT6 skin isolate.</title>
        <authorList>
            <person name="Lee K."/>
            <person name="Ganzorig M."/>
        </authorList>
    </citation>
    <scope>NUCLEOTIDE SEQUENCE</scope>
    <source>
        <strain evidence="2">TT6</strain>
    </source>
</reference>
<evidence type="ECO:0000313" key="3">
    <source>
        <dbReference type="Proteomes" id="UP000595197"/>
    </source>
</evidence>
<name>A0ABX7B6V2_9PROT</name>
<feature type="transmembrane region" description="Helical" evidence="1">
    <location>
        <begin position="362"/>
        <end position="384"/>
    </location>
</feature>